<evidence type="ECO:0000256" key="6">
    <source>
        <dbReference type="ARBA" id="ARBA00022840"/>
    </source>
</evidence>
<accession>A0A1G2DDM0</accession>
<evidence type="ECO:0000256" key="3">
    <source>
        <dbReference type="ARBA" id="ARBA00022490"/>
    </source>
</evidence>
<dbReference type="InterPro" id="IPR036565">
    <property type="entry name" value="Mur-like_cat_sf"/>
</dbReference>
<dbReference type="SUPFAM" id="SSF53244">
    <property type="entry name" value="MurD-like peptide ligases, peptide-binding domain"/>
    <property type="match status" value="1"/>
</dbReference>
<keyword evidence="6" id="KW-0067">ATP-binding</keyword>
<evidence type="ECO:0000256" key="1">
    <source>
        <dbReference type="ARBA" id="ARBA00004496"/>
    </source>
</evidence>
<dbReference type="InterPro" id="IPR005762">
    <property type="entry name" value="MurD"/>
</dbReference>
<dbReference type="SUPFAM" id="SSF53623">
    <property type="entry name" value="MurD-like peptide ligases, catalytic domain"/>
    <property type="match status" value="1"/>
</dbReference>
<dbReference type="GO" id="GO:0008764">
    <property type="term" value="F:UDP-N-acetylmuramoylalanine-D-glutamate ligase activity"/>
    <property type="evidence" value="ECO:0007669"/>
    <property type="project" value="InterPro"/>
</dbReference>
<dbReference type="GO" id="GO:0009252">
    <property type="term" value="P:peptidoglycan biosynthetic process"/>
    <property type="evidence" value="ECO:0007669"/>
    <property type="project" value="UniProtKB-UniPathway"/>
</dbReference>
<proteinExistence type="predicted"/>
<dbReference type="GO" id="GO:0005737">
    <property type="term" value="C:cytoplasm"/>
    <property type="evidence" value="ECO:0007669"/>
    <property type="project" value="UniProtKB-SubCell"/>
</dbReference>
<dbReference type="AlphaFoldDB" id="A0A1G2DDM0"/>
<evidence type="ECO:0000256" key="2">
    <source>
        <dbReference type="ARBA" id="ARBA00004752"/>
    </source>
</evidence>
<dbReference type="InterPro" id="IPR013221">
    <property type="entry name" value="Mur_ligase_cen"/>
</dbReference>
<keyword evidence="5" id="KW-0547">Nucleotide-binding</keyword>
<dbReference type="SUPFAM" id="SSF51984">
    <property type="entry name" value="MurCD N-terminal domain"/>
    <property type="match status" value="1"/>
</dbReference>
<name>A0A1G2DDM0_9BACT</name>
<organism evidence="8 9">
    <name type="scientific">Candidatus Lloydbacteria bacterium RIFCSPHIGHO2_02_FULL_54_17</name>
    <dbReference type="NCBI Taxonomy" id="1798664"/>
    <lineage>
        <taxon>Bacteria</taxon>
        <taxon>Candidatus Lloydiibacteriota</taxon>
    </lineage>
</organism>
<keyword evidence="4 8" id="KW-0436">Ligase</keyword>
<dbReference type="UniPathway" id="UPA00219"/>
<sequence>MLKQAVQLTDALKGKKVLVMGLGLHGGGRAVVRWLVSRGAKVTATDLRDRVTLAPSLRALKGLSVRFVLGRHRMEDFRSHDVVVVGPGVPRESPYLLAAMRAGKTIENDASLFFRYLKNSAIAVTGTRGKTTTTLWVAELLRKKYPLVRQSGTPENAELEELERINGKNVPAVVELSSWQLEYLPKSGKTPHIAAITNIYPEHLNRYRDIKHYATAKANIFLGQHREDILVLNHDNPWHRFFLKKRPRGVLYYISTKVLPKKLDGAYVKSGKLILRIGGKETPLFSVVRFKEERGSHNLENLLRAVLIARLYDPQLPMTERDLLRLPTPRMRQETIYREGRLTVVNDSCATSPDGTIAAIRRFADGNTRSDDKSRVRGRTLRMTPQGPTSYTRGKSRSVVLITGGTDKELEFDGLAAEIKRHIPKRQLVLLEGSATTKLVAALRKRKYFSAYEPLEFLDLAVCVKEAFRIAADSTRSDLKNQSSRSDLVRSRTQGRSSVSVVVLFSPGAASFEKFLHEFDRGEQFNKLIKNSQMKMPPSRWH</sequence>
<dbReference type="GO" id="GO:0005524">
    <property type="term" value="F:ATP binding"/>
    <property type="evidence" value="ECO:0007669"/>
    <property type="project" value="UniProtKB-KW"/>
</dbReference>
<protein>
    <submittedName>
        <fullName evidence="8">UDP-N-acetylmuramoylalanine--D-glutamate ligase</fullName>
    </submittedName>
</protein>
<evidence type="ECO:0000256" key="4">
    <source>
        <dbReference type="ARBA" id="ARBA00022598"/>
    </source>
</evidence>
<dbReference type="Gene3D" id="3.40.1190.10">
    <property type="entry name" value="Mur-like, catalytic domain"/>
    <property type="match status" value="1"/>
</dbReference>
<dbReference type="Gene3D" id="3.90.190.20">
    <property type="entry name" value="Mur ligase, C-terminal domain"/>
    <property type="match status" value="1"/>
</dbReference>
<dbReference type="STRING" id="1798664.A3C93_02220"/>
<gene>
    <name evidence="8" type="ORF">A3C93_02220</name>
</gene>
<comment type="subcellular location">
    <subcellularLocation>
        <location evidence="1">Cytoplasm</location>
    </subcellularLocation>
</comment>
<reference evidence="8 9" key="1">
    <citation type="journal article" date="2016" name="Nat. Commun.">
        <title>Thousands of microbial genomes shed light on interconnected biogeochemical processes in an aquifer system.</title>
        <authorList>
            <person name="Anantharaman K."/>
            <person name="Brown C.T."/>
            <person name="Hug L.A."/>
            <person name="Sharon I."/>
            <person name="Castelle C.J."/>
            <person name="Probst A.J."/>
            <person name="Thomas B.C."/>
            <person name="Singh A."/>
            <person name="Wilkins M.J."/>
            <person name="Karaoz U."/>
            <person name="Brodie E.L."/>
            <person name="Williams K.H."/>
            <person name="Hubbard S.S."/>
            <person name="Banfield J.F."/>
        </authorList>
    </citation>
    <scope>NUCLEOTIDE SEQUENCE [LARGE SCALE GENOMIC DNA]</scope>
</reference>
<dbReference type="NCBIfam" id="TIGR01087">
    <property type="entry name" value="murD"/>
    <property type="match status" value="1"/>
</dbReference>
<comment type="pathway">
    <text evidence="2">Cell wall biogenesis; peptidoglycan biosynthesis.</text>
</comment>
<evidence type="ECO:0000259" key="7">
    <source>
        <dbReference type="Pfam" id="PF08245"/>
    </source>
</evidence>
<dbReference type="GO" id="GO:0051301">
    <property type="term" value="P:cell division"/>
    <property type="evidence" value="ECO:0007669"/>
    <property type="project" value="InterPro"/>
</dbReference>
<keyword evidence="3" id="KW-0963">Cytoplasm</keyword>
<evidence type="ECO:0000256" key="5">
    <source>
        <dbReference type="ARBA" id="ARBA00022741"/>
    </source>
</evidence>
<comment type="caution">
    <text evidence="8">The sequence shown here is derived from an EMBL/GenBank/DDBJ whole genome shotgun (WGS) entry which is preliminary data.</text>
</comment>
<dbReference type="PANTHER" id="PTHR43692:SF1">
    <property type="entry name" value="UDP-N-ACETYLMURAMOYLALANINE--D-GLUTAMATE LIGASE"/>
    <property type="match status" value="1"/>
</dbReference>
<dbReference type="GO" id="GO:0008360">
    <property type="term" value="P:regulation of cell shape"/>
    <property type="evidence" value="ECO:0007669"/>
    <property type="project" value="InterPro"/>
</dbReference>
<evidence type="ECO:0000313" key="9">
    <source>
        <dbReference type="Proteomes" id="UP000178636"/>
    </source>
</evidence>
<feature type="domain" description="Mur ligase central" evidence="7">
    <location>
        <begin position="124"/>
        <end position="308"/>
    </location>
</feature>
<dbReference type="EMBL" id="MHLO01000029">
    <property type="protein sequence ID" value="OGZ11729.1"/>
    <property type="molecule type" value="Genomic_DNA"/>
</dbReference>
<dbReference type="Pfam" id="PF21799">
    <property type="entry name" value="MurD-like_N"/>
    <property type="match status" value="1"/>
</dbReference>
<evidence type="ECO:0000313" key="8">
    <source>
        <dbReference type="EMBL" id="OGZ11729.1"/>
    </source>
</evidence>
<dbReference type="Pfam" id="PF08245">
    <property type="entry name" value="Mur_ligase_M"/>
    <property type="match status" value="1"/>
</dbReference>
<dbReference type="PANTHER" id="PTHR43692">
    <property type="entry name" value="UDP-N-ACETYLMURAMOYLALANINE--D-GLUTAMATE LIGASE"/>
    <property type="match status" value="1"/>
</dbReference>
<dbReference type="InterPro" id="IPR036615">
    <property type="entry name" value="Mur_ligase_C_dom_sf"/>
</dbReference>
<dbReference type="Gene3D" id="3.40.50.720">
    <property type="entry name" value="NAD(P)-binding Rossmann-like Domain"/>
    <property type="match status" value="1"/>
</dbReference>
<dbReference type="Proteomes" id="UP000178636">
    <property type="component" value="Unassembled WGS sequence"/>
</dbReference>